<keyword evidence="4 6" id="KW-1133">Transmembrane helix</keyword>
<comment type="caution">
    <text evidence="7">The sequence shown here is derived from an EMBL/GenBank/DDBJ whole genome shotgun (WGS) entry which is preliminary data.</text>
</comment>
<accession>A0ABD3X596</accession>
<evidence type="ECO:0000256" key="6">
    <source>
        <dbReference type="SAM" id="Phobius"/>
    </source>
</evidence>
<gene>
    <name evidence="7" type="ORF">ACJMK2_032968</name>
</gene>
<feature type="transmembrane region" description="Helical" evidence="6">
    <location>
        <begin position="109"/>
        <end position="130"/>
    </location>
</feature>
<dbReference type="InterPro" id="IPR007593">
    <property type="entry name" value="CD225/Dispanin_fam"/>
</dbReference>
<evidence type="ECO:0000313" key="8">
    <source>
        <dbReference type="Proteomes" id="UP001634394"/>
    </source>
</evidence>
<feature type="transmembrane region" description="Helical" evidence="6">
    <location>
        <begin position="66"/>
        <end position="88"/>
    </location>
</feature>
<evidence type="ECO:0000256" key="2">
    <source>
        <dbReference type="ARBA" id="ARBA00006843"/>
    </source>
</evidence>
<dbReference type="Pfam" id="PF04505">
    <property type="entry name" value="CD225"/>
    <property type="match status" value="1"/>
</dbReference>
<evidence type="ECO:0000256" key="3">
    <source>
        <dbReference type="ARBA" id="ARBA00022692"/>
    </source>
</evidence>
<evidence type="ECO:0000313" key="7">
    <source>
        <dbReference type="EMBL" id="KAL3880751.1"/>
    </source>
</evidence>
<reference evidence="7 8" key="1">
    <citation type="submission" date="2024-11" db="EMBL/GenBank/DDBJ databases">
        <title>Chromosome-level genome assembly of the freshwater bivalve Anodonta woodiana.</title>
        <authorList>
            <person name="Chen X."/>
        </authorList>
    </citation>
    <scope>NUCLEOTIDE SEQUENCE [LARGE SCALE GENOMIC DNA]</scope>
    <source>
        <strain evidence="7">MN2024</strain>
        <tissue evidence="7">Gills</tissue>
    </source>
</reference>
<protein>
    <submittedName>
        <fullName evidence="7">Uncharacterized protein</fullName>
    </submittedName>
</protein>
<keyword evidence="8" id="KW-1185">Reference proteome</keyword>
<dbReference type="InterPro" id="IPR051423">
    <property type="entry name" value="CD225/Dispanin"/>
</dbReference>
<dbReference type="EMBL" id="JBJQND010000004">
    <property type="protein sequence ID" value="KAL3880751.1"/>
    <property type="molecule type" value="Genomic_DNA"/>
</dbReference>
<evidence type="ECO:0000256" key="5">
    <source>
        <dbReference type="ARBA" id="ARBA00023136"/>
    </source>
</evidence>
<evidence type="ECO:0000256" key="4">
    <source>
        <dbReference type="ARBA" id="ARBA00022989"/>
    </source>
</evidence>
<dbReference type="PANTHER" id="PTHR14948">
    <property type="entry name" value="NG5"/>
    <property type="match status" value="1"/>
</dbReference>
<dbReference type="PANTHER" id="PTHR14948:SF25">
    <property type="entry name" value="DUF4190 DOMAIN-CONTAINING PROTEIN"/>
    <property type="match status" value="1"/>
</dbReference>
<name>A0ABD3X596_SINWO</name>
<proteinExistence type="inferred from homology"/>
<dbReference type="Proteomes" id="UP001634394">
    <property type="component" value="Unassembled WGS sequence"/>
</dbReference>
<evidence type="ECO:0000256" key="1">
    <source>
        <dbReference type="ARBA" id="ARBA00004370"/>
    </source>
</evidence>
<sequence>MSRYSKAPNTYGQPQGYEYRQTPMHEQPIGFGYPGQVNAITTQGNVLYASPNTVIVTQGVRPPNGLGLAIFACFCCFWPTGACAIMYANQANAEDNTDVAWSKYRTSRTLSIVSIVVGLIWIAIAIWRIVYAVNYTSQYYSQTING</sequence>
<comment type="subcellular location">
    <subcellularLocation>
        <location evidence="1">Membrane</location>
    </subcellularLocation>
</comment>
<organism evidence="7 8">
    <name type="scientific">Sinanodonta woodiana</name>
    <name type="common">Chinese pond mussel</name>
    <name type="synonym">Anodonta woodiana</name>
    <dbReference type="NCBI Taxonomy" id="1069815"/>
    <lineage>
        <taxon>Eukaryota</taxon>
        <taxon>Metazoa</taxon>
        <taxon>Spiralia</taxon>
        <taxon>Lophotrochozoa</taxon>
        <taxon>Mollusca</taxon>
        <taxon>Bivalvia</taxon>
        <taxon>Autobranchia</taxon>
        <taxon>Heteroconchia</taxon>
        <taxon>Palaeoheterodonta</taxon>
        <taxon>Unionida</taxon>
        <taxon>Unionoidea</taxon>
        <taxon>Unionidae</taxon>
        <taxon>Unioninae</taxon>
        <taxon>Sinanodonta</taxon>
    </lineage>
</organism>
<keyword evidence="3 6" id="KW-0812">Transmembrane</keyword>
<comment type="similarity">
    <text evidence="2">Belongs to the CD225/Dispanin family.</text>
</comment>
<keyword evidence="5 6" id="KW-0472">Membrane</keyword>
<dbReference type="AlphaFoldDB" id="A0ABD3X596"/>
<dbReference type="GO" id="GO:0016020">
    <property type="term" value="C:membrane"/>
    <property type="evidence" value="ECO:0007669"/>
    <property type="project" value="UniProtKB-SubCell"/>
</dbReference>